<dbReference type="GO" id="GO:0003700">
    <property type="term" value="F:DNA-binding transcription factor activity"/>
    <property type="evidence" value="ECO:0007669"/>
    <property type="project" value="TreeGrafter"/>
</dbReference>
<dbReference type="InterPro" id="IPR001647">
    <property type="entry name" value="HTH_TetR"/>
</dbReference>
<dbReference type="RefSeq" id="WP_111319296.1">
    <property type="nucleotide sequence ID" value="NZ_BIFX01000001.1"/>
</dbReference>
<proteinExistence type="predicted"/>
<dbReference type="GO" id="GO:0000976">
    <property type="term" value="F:transcription cis-regulatory region binding"/>
    <property type="evidence" value="ECO:0007669"/>
    <property type="project" value="TreeGrafter"/>
</dbReference>
<dbReference type="Proteomes" id="UP000248806">
    <property type="component" value="Unassembled WGS sequence"/>
</dbReference>
<evidence type="ECO:0000256" key="3">
    <source>
        <dbReference type="ARBA" id="ARBA00023163"/>
    </source>
</evidence>
<keyword evidence="2 4" id="KW-0238">DNA-binding</keyword>
<comment type="caution">
    <text evidence="6">The sequence shown here is derived from an EMBL/GenBank/DDBJ whole genome shotgun (WGS) entry which is preliminary data.</text>
</comment>
<dbReference type="EMBL" id="QKUF01000001">
    <property type="protein sequence ID" value="PZW36765.1"/>
    <property type="molecule type" value="Genomic_DNA"/>
</dbReference>
<evidence type="ECO:0000256" key="2">
    <source>
        <dbReference type="ARBA" id="ARBA00023125"/>
    </source>
</evidence>
<keyword evidence="1" id="KW-0805">Transcription regulation</keyword>
<dbReference type="PROSITE" id="PS50977">
    <property type="entry name" value="HTH_TETR_2"/>
    <property type="match status" value="1"/>
</dbReference>
<dbReference type="OrthoDB" id="3682047at2"/>
<dbReference type="PRINTS" id="PR00455">
    <property type="entry name" value="HTHTETR"/>
</dbReference>
<evidence type="ECO:0000313" key="6">
    <source>
        <dbReference type="EMBL" id="PZW36765.1"/>
    </source>
</evidence>
<reference evidence="6 7" key="1">
    <citation type="submission" date="2018-06" db="EMBL/GenBank/DDBJ databases">
        <title>Genomic Encyclopedia of Archaeal and Bacterial Type Strains, Phase II (KMG-II): from individual species to whole genera.</title>
        <authorList>
            <person name="Goeker M."/>
        </authorList>
    </citation>
    <scope>NUCLEOTIDE SEQUENCE [LARGE SCALE GENOMIC DNA]</scope>
    <source>
        <strain evidence="6 7">ATCC BAA-1881</strain>
    </source>
</reference>
<dbReference type="PANTHER" id="PTHR30055">
    <property type="entry name" value="HTH-TYPE TRANSCRIPTIONAL REGULATOR RUTR"/>
    <property type="match status" value="1"/>
</dbReference>
<dbReference type="InterPro" id="IPR009057">
    <property type="entry name" value="Homeodomain-like_sf"/>
</dbReference>
<dbReference type="PANTHER" id="PTHR30055:SF234">
    <property type="entry name" value="HTH-TYPE TRANSCRIPTIONAL REGULATOR BETI"/>
    <property type="match status" value="1"/>
</dbReference>
<keyword evidence="3" id="KW-0804">Transcription</keyword>
<dbReference type="AlphaFoldDB" id="A0A326UFT5"/>
<dbReference type="Pfam" id="PF00440">
    <property type="entry name" value="TetR_N"/>
    <property type="match status" value="1"/>
</dbReference>
<gene>
    <name evidence="6" type="ORF">EI42_00948</name>
</gene>
<protein>
    <submittedName>
        <fullName evidence="6">TetR family transcriptional regulator</fullName>
    </submittedName>
</protein>
<feature type="DNA-binding region" description="H-T-H motif" evidence="4">
    <location>
        <begin position="36"/>
        <end position="55"/>
    </location>
</feature>
<feature type="domain" description="HTH tetR-type" evidence="5">
    <location>
        <begin position="13"/>
        <end position="73"/>
    </location>
</feature>
<dbReference type="InterPro" id="IPR050109">
    <property type="entry name" value="HTH-type_TetR-like_transc_reg"/>
</dbReference>
<keyword evidence="7" id="KW-1185">Reference proteome</keyword>
<organism evidence="6 7">
    <name type="scientific">Thermosporothrix hazakensis</name>
    <dbReference type="NCBI Taxonomy" id="644383"/>
    <lineage>
        <taxon>Bacteria</taxon>
        <taxon>Bacillati</taxon>
        <taxon>Chloroflexota</taxon>
        <taxon>Ktedonobacteria</taxon>
        <taxon>Ktedonobacterales</taxon>
        <taxon>Thermosporotrichaceae</taxon>
        <taxon>Thermosporothrix</taxon>
    </lineage>
</organism>
<accession>A0A326UFT5</accession>
<name>A0A326UFT5_THEHA</name>
<evidence type="ECO:0000256" key="1">
    <source>
        <dbReference type="ARBA" id="ARBA00023015"/>
    </source>
</evidence>
<dbReference type="SUPFAM" id="SSF46689">
    <property type="entry name" value="Homeodomain-like"/>
    <property type="match status" value="1"/>
</dbReference>
<evidence type="ECO:0000313" key="7">
    <source>
        <dbReference type="Proteomes" id="UP000248806"/>
    </source>
</evidence>
<dbReference type="Gene3D" id="1.10.357.10">
    <property type="entry name" value="Tetracycline Repressor, domain 2"/>
    <property type="match status" value="1"/>
</dbReference>
<evidence type="ECO:0000259" key="5">
    <source>
        <dbReference type="PROSITE" id="PS50977"/>
    </source>
</evidence>
<sequence length="247" mass="28293">MARSLQSDSTRRQERADRILDVAVELMLRWGYRKTTIDDIARQAGVAKGTIYLHWKSREALFLAAIFRELLRAGEEMLHRIEADPEGILLSHLTRHSLFVTLNRPLTRALFLNDTDLLGDFLQLANVGTPTLAQQKLAVIEKLLLFLRERQLLRTDMDVRTQLYSVSAIMMGFLMTEQYLAEDQRLSAEQIADEAAAVIQQRFESGQAPAPETMQEAREYFAPLLRTYIGAAREWFQRPETGASLRL</sequence>
<evidence type="ECO:0000256" key="4">
    <source>
        <dbReference type="PROSITE-ProRule" id="PRU00335"/>
    </source>
</evidence>